<keyword evidence="5" id="KW-1185">Reference proteome</keyword>
<reference evidence="4 5" key="1">
    <citation type="journal article" date="2018" name="New Phytol.">
        <title>Phylogenomics of Endogonaceae and evolution of mycorrhizas within Mucoromycota.</title>
        <authorList>
            <person name="Chang Y."/>
            <person name="Desiro A."/>
            <person name="Na H."/>
            <person name="Sandor L."/>
            <person name="Lipzen A."/>
            <person name="Clum A."/>
            <person name="Barry K."/>
            <person name="Grigoriev I.V."/>
            <person name="Martin F.M."/>
            <person name="Stajich J.E."/>
            <person name="Smith M.E."/>
            <person name="Bonito G."/>
            <person name="Spatafora J.W."/>
        </authorList>
    </citation>
    <scope>NUCLEOTIDE SEQUENCE [LARGE SCALE GENOMIC DNA]</scope>
    <source>
        <strain evidence="4 5">AD002</strain>
    </source>
</reference>
<dbReference type="AlphaFoldDB" id="A0A433R072"/>
<dbReference type="EMBL" id="RBNJ01000088">
    <property type="protein sequence ID" value="RUS35446.1"/>
    <property type="molecule type" value="Genomic_DNA"/>
</dbReference>
<sequence length="449" mass="52201">MSNETIEFVVKLGYINILKNVLDEYIVDATLYLRTAVEYGHFDIAKYLIDKGANVHIRYEYNTSILHMLAGETLAMEWRLYRSNSLTSRSDLCQILKIDADIRDDDGVTPLHYASFHRHHQLARVLLAGGADINGKNNRRQTPLHYAVMNGDLHMVKWLYCNGAHMTETDNDGLSPHKYAINRENHDMCVLIERLTQQCVQQPVRQGVQQKLPPEIIMEVYKSIVNGRQFSVEDLLSMAMVCVDWNNSIGHLTDRYIRCISMCSERFVDLIRESMKFGLHYHRQIRIVYTNEIQTIAQRDSLLKLADLIPHMQIDIYYFRAHLFKNLTNMCNVLIRFPEFGRWDSDLADFIYSIKSTLTHVTLIGQPNLLSELSLRECDQIRFVEWFGAHTLNIENWSTYWPNIETLRITGPIYIHTHSEFVVSYDHFSNSVFLVNNAAKPKIANQNLP</sequence>
<dbReference type="PANTHER" id="PTHR24171:SF9">
    <property type="entry name" value="ANKYRIN REPEAT DOMAIN-CONTAINING PROTEIN 39"/>
    <property type="match status" value="1"/>
</dbReference>
<dbReference type="InterPro" id="IPR036770">
    <property type="entry name" value="Ankyrin_rpt-contain_sf"/>
</dbReference>
<keyword evidence="1" id="KW-0677">Repeat</keyword>
<dbReference type="Pfam" id="PF12796">
    <property type="entry name" value="Ank_2"/>
    <property type="match status" value="1"/>
</dbReference>
<dbReference type="PROSITE" id="PS50297">
    <property type="entry name" value="ANK_REP_REGION"/>
    <property type="match status" value="3"/>
</dbReference>
<accession>A0A433R072</accession>
<organism evidence="4 5">
    <name type="scientific">Jimgerdemannia flammicorona</name>
    <dbReference type="NCBI Taxonomy" id="994334"/>
    <lineage>
        <taxon>Eukaryota</taxon>
        <taxon>Fungi</taxon>
        <taxon>Fungi incertae sedis</taxon>
        <taxon>Mucoromycota</taxon>
        <taxon>Mucoromycotina</taxon>
        <taxon>Endogonomycetes</taxon>
        <taxon>Endogonales</taxon>
        <taxon>Endogonaceae</taxon>
        <taxon>Jimgerdemannia</taxon>
    </lineage>
</organism>
<evidence type="ECO:0000256" key="3">
    <source>
        <dbReference type="PROSITE-ProRule" id="PRU00023"/>
    </source>
</evidence>
<dbReference type="Gene3D" id="1.25.40.20">
    <property type="entry name" value="Ankyrin repeat-containing domain"/>
    <property type="match status" value="2"/>
</dbReference>
<dbReference type="SUPFAM" id="SSF48403">
    <property type="entry name" value="Ankyrin repeat"/>
    <property type="match status" value="1"/>
</dbReference>
<gene>
    <name evidence="4" type="ORF">BC938DRAFT_483547</name>
</gene>
<evidence type="ECO:0000313" key="5">
    <source>
        <dbReference type="Proteomes" id="UP000274822"/>
    </source>
</evidence>
<evidence type="ECO:0000256" key="1">
    <source>
        <dbReference type="ARBA" id="ARBA00022737"/>
    </source>
</evidence>
<dbReference type="PANTHER" id="PTHR24171">
    <property type="entry name" value="ANKYRIN REPEAT DOMAIN-CONTAINING PROTEIN 39-RELATED"/>
    <property type="match status" value="1"/>
</dbReference>
<feature type="repeat" description="ANK" evidence="3">
    <location>
        <begin position="106"/>
        <end position="138"/>
    </location>
</feature>
<protein>
    <submittedName>
        <fullName evidence="4">Ankyrin repeat-containing domain protein</fullName>
    </submittedName>
</protein>
<evidence type="ECO:0000256" key="2">
    <source>
        <dbReference type="ARBA" id="ARBA00023043"/>
    </source>
</evidence>
<keyword evidence="2 3" id="KW-0040">ANK repeat</keyword>
<comment type="caution">
    <text evidence="4">The sequence shown here is derived from an EMBL/GenBank/DDBJ whole genome shotgun (WGS) entry which is preliminary data.</text>
</comment>
<feature type="repeat" description="ANK" evidence="3">
    <location>
        <begin position="139"/>
        <end position="171"/>
    </location>
</feature>
<name>A0A433R072_9FUNG</name>
<dbReference type="Pfam" id="PF00023">
    <property type="entry name" value="Ank"/>
    <property type="match status" value="1"/>
</dbReference>
<evidence type="ECO:0000313" key="4">
    <source>
        <dbReference type="EMBL" id="RUS35446.1"/>
    </source>
</evidence>
<dbReference type="PROSITE" id="PS50088">
    <property type="entry name" value="ANK_REPEAT"/>
    <property type="match status" value="3"/>
</dbReference>
<dbReference type="SMART" id="SM00248">
    <property type="entry name" value="ANK"/>
    <property type="match status" value="3"/>
</dbReference>
<proteinExistence type="predicted"/>
<dbReference type="InterPro" id="IPR002110">
    <property type="entry name" value="Ankyrin_rpt"/>
</dbReference>
<dbReference type="Proteomes" id="UP000274822">
    <property type="component" value="Unassembled WGS sequence"/>
</dbReference>
<feature type="repeat" description="ANK" evidence="3">
    <location>
        <begin position="28"/>
        <end position="60"/>
    </location>
</feature>